<dbReference type="Proteomes" id="UP000230431">
    <property type="component" value="Unassembled WGS sequence"/>
</dbReference>
<keyword evidence="6 9" id="KW-0694">RNA-binding</keyword>
<feature type="active site" description="Cysteine persulfide intermediate" evidence="9">
    <location>
        <position position="192"/>
    </location>
</feature>
<feature type="site" description="Interaction with tRNA" evidence="9">
    <location>
        <position position="340"/>
    </location>
</feature>
<comment type="caution">
    <text evidence="9">Lacks conserved residue(s) required for the propagation of feature annotation.</text>
</comment>
<keyword evidence="5 9" id="KW-0067">ATP-binding</keyword>
<feature type="region of interest" description="Interaction with tRNA" evidence="9">
    <location>
        <begin position="306"/>
        <end position="307"/>
    </location>
</feature>
<dbReference type="InterPro" id="IPR004506">
    <property type="entry name" value="MnmA-like"/>
</dbReference>
<dbReference type="Pfam" id="PF20258">
    <property type="entry name" value="tRNA_Me_trans_C"/>
    <property type="match status" value="1"/>
</dbReference>
<dbReference type="GO" id="GO:0103016">
    <property type="term" value="F:tRNA-uridine 2-sulfurtransferase activity"/>
    <property type="evidence" value="ECO:0007669"/>
    <property type="project" value="UniProtKB-EC"/>
</dbReference>
<evidence type="ECO:0000256" key="2">
    <source>
        <dbReference type="ARBA" id="ARBA00022679"/>
    </source>
</evidence>
<dbReference type="AlphaFoldDB" id="A0A2H0RHA0"/>
<keyword evidence="2 9" id="KW-0808">Transferase</keyword>
<evidence type="ECO:0000256" key="4">
    <source>
        <dbReference type="ARBA" id="ARBA00022741"/>
    </source>
</evidence>
<feature type="region of interest" description="Interaction with target base in tRNA" evidence="9">
    <location>
        <begin position="95"/>
        <end position="97"/>
    </location>
</feature>
<feature type="active site" description="Nucleophile" evidence="9">
    <location>
        <position position="100"/>
    </location>
</feature>
<feature type="binding site" evidence="9">
    <location>
        <begin position="11"/>
        <end position="18"/>
    </location>
    <ligand>
        <name>ATP</name>
        <dbReference type="ChEBI" id="CHEBI:30616"/>
    </ligand>
</feature>
<evidence type="ECO:0000256" key="7">
    <source>
        <dbReference type="ARBA" id="ARBA00023157"/>
    </source>
</evidence>
<protein>
    <recommendedName>
        <fullName evidence="9">tRNA-specific 2-thiouridylase MnmA</fullName>
        <ecNumber evidence="9">2.8.1.13</ecNumber>
    </recommendedName>
</protein>
<comment type="catalytic activity">
    <reaction evidence="8 9">
        <text>S-sulfanyl-L-cysteinyl-[protein] + uridine(34) in tRNA + AH2 + ATP = 2-thiouridine(34) in tRNA + L-cysteinyl-[protein] + A + AMP + diphosphate + H(+)</text>
        <dbReference type="Rhea" id="RHEA:47032"/>
        <dbReference type="Rhea" id="RHEA-COMP:10131"/>
        <dbReference type="Rhea" id="RHEA-COMP:11726"/>
        <dbReference type="Rhea" id="RHEA-COMP:11727"/>
        <dbReference type="Rhea" id="RHEA-COMP:11728"/>
        <dbReference type="ChEBI" id="CHEBI:13193"/>
        <dbReference type="ChEBI" id="CHEBI:15378"/>
        <dbReference type="ChEBI" id="CHEBI:17499"/>
        <dbReference type="ChEBI" id="CHEBI:29950"/>
        <dbReference type="ChEBI" id="CHEBI:30616"/>
        <dbReference type="ChEBI" id="CHEBI:33019"/>
        <dbReference type="ChEBI" id="CHEBI:61963"/>
        <dbReference type="ChEBI" id="CHEBI:65315"/>
        <dbReference type="ChEBI" id="CHEBI:87170"/>
        <dbReference type="ChEBI" id="CHEBI:456215"/>
        <dbReference type="EC" id="2.8.1.13"/>
    </reaction>
</comment>
<feature type="region of interest" description="Interaction with tRNA" evidence="9">
    <location>
        <begin position="142"/>
        <end position="144"/>
    </location>
</feature>
<feature type="binding site" evidence="9">
    <location>
        <position position="124"/>
    </location>
    <ligand>
        <name>ATP</name>
        <dbReference type="ChEBI" id="CHEBI:30616"/>
    </ligand>
</feature>
<dbReference type="Gene3D" id="2.30.30.280">
    <property type="entry name" value="Adenine nucleotide alpha hydrolases-like domains"/>
    <property type="match status" value="1"/>
</dbReference>
<keyword evidence="7" id="KW-1015">Disulfide bond</keyword>
<accession>A0A2H0RHA0</accession>
<comment type="subcellular location">
    <subcellularLocation>
        <location evidence="9">Cytoplasm</location>
    </subcellularLocation>
</comment>
<name>A0A2H0RHA0_9BACT</name>
<reference evidence="12 13" key="1">
    <citation type="submission" date="2017-09" db="EMBL/GenBank/DDBJ databases">
        <title>Depth-based differentiation of microbial function through sediment-hosted aquifers and enrichment of novel symbionts in the deep terrestrial subsurface.</title>
        <authorList>
            <person name="Probst A.J."/>
            <person name="Ladd B."/>
            <person name="Jarett J.K."/>
            <person name="Geller-Mcgrath D.E."/>
            <person name="Sieber C.M."/>
            <person name="Emerson J.B."/>
            <person name="Anantharaman K."/>
            <person name="Thomas B.C."/>
            <person name="Malmstrom R."/>
            <person name="Stieglmeier M."/>
            <person name="Klingl A."/>
            <person name="Woyke T."/>
            <person name="Ryan C.M."/>
            <person name="Banfield J.F."/>
        </authorList>
    </citation>
    <scope>NUCLEOTIDE SEQUENCE [LARGE SCALE GENOMIC DNA]</scope>
    <source>
        <strain evidence="12">CG10_big_fil_rev_8_21_14_0_10_49_38</strain>
    </source>
</reference>
<evidence type="ECO:0000256" key="8">
    <source>
        <dbReference type="ARBA" id="ARBA00051542"/>
    </source>
</evidence>
<dbReference type="PANTHER" id="PTHR11933:SF5">
    <property type="entry name" value="MITOCHONDRIAL TRNA-SPECIFIC 2-THIOURIDYLASE 1"/>
    <property type="match status" value="1"/>
</dbReference>
<dbReference type="GO" id="GO:0000049">
    <property type="term" value="F:tRNA binding"/>
    <property type="evidence" value="ECO:0007669"/>
    <property type="project" value="UniProtKB-KW"/>
</dbReference>
<evidence type="ECO:0000259" key="10">
    <source>
        <dbReference type="Pfam" id="PF20258"/>
    </source>
</evidence>
<feature type="domain" description="tRNA-specific 2-thiouridylase MnmA-like central" evidence="11">
    <location>
        <begin position="201"/>
        <end position="266"/>
    </location>
</feature>
<keyword evidence="4 9" id="KW-0547">Nucleotide-binding</keyword>
<keyword evidence="1 9" id="KW-0820">tRNA-binding</keyword>
<dbReference type="GO" id="GO:0005737">
    <property type="term" value="C:cytoplasm"/>
    <property type="evidence" value="ECO:0007669"/>
    <property type="project" value="UniProtKB-SubCell"/>
</dbReference>
<dbReference type="EC" id="2.8.1.13" evidence="9"/>
<evidence type="ECO:0000256" key="6">
    <source>
        <dbReference type="ARBA" id="ARBA00022884"/>
    </source>
</evidence>
<dbReference type="GO" id="GO:0005524">
    <property type="term" value="F:ATP binding"/>
    <property type="evidence" value="ECO:0007669"/>
    <property type="project" value="UniProtKB-KW"/>
</dbReference>
<feature type="binding site" evidence="9">
    <location>
        <position position="37"/>
    </location>
    <ligand>
        <name>ATP</name>
        <dbReference type="ChEBI" id="CHEBI:30616"/>
    </ligand>
</feature>
<feature type="site" description="Interaction with tRNA" evidence="9">
    <location>
        <position position="125"/>
    </location>
</feature>
<dbReference type="InterPro" id="IPR046885">
    <property type="entry name" value="MnmA-like_C"/>
</dbReference>
<dbReference type="NCBIfam" id="NF001138">
    <property type="entry name" value="PRK00143.1"/>
    <property type="match status" value="1"/>
</dbReference>
<evidence type="ECO:0000313" key="12">
    <source>
        <dbReference type="EMBL" id="PIR45873.1"/>
    </source>
</evidence>
<evidence type="ECO:0000256" key="9">
    <source>
        <dbReference type="HAMAP-Rule" id="MF_00144"/>
    </source>
</evidence>
<dbReference type="Gene3D" id="3.40.50.620">
    <property type="entry name" value="HUPs"/>
    <property type="match status" value="1"/>
</dbReference>
<dbReference type="InterPro" id="IPR046884">
    <property type="entry name" value="MnmA-like_central"/>
</dbReference>
<dbReference type="NCBIfam" id="TIGR00420">
    <property type="entry name" value="trmU"/>
    <property type="match status" value="1"/>
</dbReference>
<evidence type="ECO:0000256" key="5">
    <source>
        <dbReference type="ARBA" id="ARBA00022840"/>
    </source>
</evidence>
<dbReference type="PANTHER" id="PTHR11933">
    <property type="entry name" value="TRNA 5-METHYLAMINOMETHYL-2-THIOURIDYLATE -METHYLTRANSFERASE"/>
    <property type="match status" value="1"/>
</dbReference>
<keyword evidence="3 9" id="KW-0819">tRNA processing</keyword>
<dbReference type="InterPro" id="IPR014729">
    <property type="entry name" value="Rossmann-like_a/b/a_fold"/>
</dbReference>
<evidence type="ECO:0000313" key="13">
    <source>
        <dbReference type="Proteomes" id="UP000230431"/>
    </source>
</evidence>
<proteinExistence type="inferred from homology"/>
<comment type="caution">
    <text evidence="12">The sequence shown here is derived from an EMBL/GenBank/DDBJ whole genome shotgun (WGS) entry which is preliminary data.</text>
</comment>
<dbReference type="SUPFAM" id="SSF52402">
    <property type="entry name" value="Adenine nucleotide alpha hydrolases-like"/>
    <property type="match status" value="1"/>
</dbReference>
<dbReference type="EMBL" id="PCYK01000022">
    <property type="protein sequence ID" value="PIR45873.1"/>
    <property type="molecule type" value="Genomic_DNA"/>
</dbReference>
<dbReference type="CDD" id="cd01998">
    <property type="entry name" value="MnmA_TRMU-like"/>
    <property type="match status" value="1"/>
</dbReference>
<dbReference type="Pfam" id="PF03054">
    <property type="entry name" value="tRNA_Me_trans"/>
    <property type="match status" value="1"/>
</dbReference>
<evidence type="ECO:0000259" key="11">
    <source>
        <dbReference type="Pfam" id="PF20259"/>
    </source>
</evidence>
<comment type="similarity">
    <text evidence="9">Belongs to the MnmA/TRMU family.</text>
</comment>
<evidence type="ECO:0000256" key="1">
    <source>
        <dbReference type="ARBA" id="ARBA00022555"/>
    </source>
</evidence>
<sequence length="357" mass="40001">MSVKGKKVFVGMSGGVDSSVTAYLLRKQGSEVVGVFIKVWEPEGLPCTWRQERRDAMRVAARLDIPLFTLDLSREYKKAVVDYLVAEYRAGRTPNPDVMCNKQIKFGAFYDWAIRQGADFVATGHYAKNEFGKLKISADQIKDQTYFLWNLTGAQLKHVLFPIGIYQKSQVRQLAAKAGLPTAAKKDSQGLCFIGKLDFTEFLKTLVKTQPGQVLNEKGEIIGRHEGVALYTPGQRHGFLIEQKSADDKPHYVLSKDLKNNTLTVTTDLKQSAEKNNQRNQVVKLSDVNWVAGEPTVDKIYQARLRYRQPLQACRLEKSRTGNRWLVKFDAPQAILPSGQSLVVYDGEICLGGGVIN</sequence>
<dbReference type="GO" id="GO:0002143">
    <property type="term" value="P:tRNA wobble position uridine thiolation"/>
    <property type="evidence" value="ECO:0007669"/>
    <property type="project" value="TreeGrafter"/>
</dbReference>
<dbReference type="HAMAP" id="MF_00144">
    <property type="entry name" value="tRNA_thiouridyl_MnmA"/>
    <property type="match status" value="1"/>
</dbReference>
<comment type="function">
    <text evidence="9">Catalyzes the 2-thiolation of uridine at the wobble position (U34) of tRNA, leading to the formation of s(2)U34.</text>
</comment>
<dbReference type="Pfam" id="PF20259">
    <property type="entry name" value="tRNA_Me_trans_M"/>
    <property type="match status" value="1"/>
</dbReference>
<dbReference type="Gene3D" id="2.40.30.10">
    <property type="entry name" value="Translation factors"/>
    <property type="match status" value="1"/>
</dbReference>
<dbReference type="InterPro" id="IPR023382">
    <property type="entry name" value="MnmA-like_central_sf"/>
</dbReference>
<keyword evidence="9" id="KW-0963">Cytoplasm</keyword>
<evidence type="ECO:0000256" key="3">
    <source>
        <dbReference type="ARBA" id="ARBA00022694"/>
    </source>
</evidence>
<organism evidence="12 13">
    <name type="scientific">Candidatus Vogelbacteria bacterium CG10_big_fil_rev_8_21_14_0_10_49_38</name>
    <dbReference type="NCBI Taxonomy" id="1975043"/>
    <lineage>
        <taxon>Bacteria</taxon>
        <taxon>Candidatus Vogeliibacteriota</taxon>
    </lineage>
</organism>
<gene>
    <name evidence="9" type="primary">mnmA</name>
    <name evidence="12" type="ORF">COV08_02800</name>
</gene>
<feature type="domain" description="tRNA-specific 2-thiouridylase MnmA-like C-terminal" evidence="10">
    <location>
        <begin position="283"/>
        <end position="356"/>
    </location>
</feature>